<evidence type="ECO:0000256" key="4">
    <source>
        <dbReference type="ARBA" id="ARBA00022737"/>
    </source>
</evidence>
<dbReference type="Proteomes" id="UP000703893">
    <property type="component" value="Unassembled WGS sequence"/>
</dbReference>
<dbReference type="Pfam" id="PF04613">
    <property type="entry name" value="LpxD"/>
    <property type="match status" value="1"/>
</dbReference>
<dbReference type="EMBL" id="VGJX01000776">
    <property type="protein sequence ID" value="MBM3275914.1"/>
    <property type="molecule type" value="Genomic_DNA"/>
</dbReference>
<dbReference type="Gene3D" id="2.160.10.10">
    <property type="entry name" value="Hexapeptide repeat proteins"/>
    <property type="match status" value="1"/>
</dbReference>
<evidence type="ECO:0000313" key="10">
    <source>
        <dbReference type="Proteomes" id="UP000703893"/>
    </source>
</evidence>
<dbReference type="InterPro" id="IPR011004">
    <property type="entry name" value="Trimer_LpxA-like_sf"/>
</dbReference>
<dbReference type="GO" id="GO:0009245">
    <property type="term" value="P:lipid A biosynthetic process"/>
    <property type="evidence" value="ECO:0007669"/>
    <property type="project" value="UniProtKB-KW"/>
</dbReference>
<name>A0A938BP95_9BACT</name>
<evidence type="ECO:0000256" key="7">
    <source>
        <dbReference type="SAM" id="MobiDB-lite"/>
    </source>
</evidence>
<dbReference type="PANTHER" id="PTHR43378">
    <property type="entry name" value="UDP-3-O-ACYLGLUCOSAMINE N-ACYLTRANSFERASE"/>
    <property type="match status" value="1"/>
</dbReference>
<evidence type="ECO:0000256" key="5">
    <source>
        <dbReference type="ARBA" id="ARBA00023098"/>
    </source>
</evidence>
<evidence type="ECO:0000313" key="9">
    <source>
        <dbReference type="EMBL" id="MBM3275914.1"/>
    </source>
</evidence>
<dbReference type="GO" id="GO:0016020">
    <property type="term" value="C:membrane"/>
    <property type="evidence" value="ECO:0007669"/>
    <property type="project" value="GOC"/>
</dbReference>
<evidence type="ECO:0000259" key="8">
    <source>
        <dbReference type="Pfam" id="PF04613"/>
    </source>
</evidence>
<gene>
    <name evidence="9" type="ORF">FJZ00_12230</name>
</gene>
<keyword evidence="2" id="KW-0441">Lipid A biosynthesis</keyword>
<evidence type="ECO:0000256" key="3">
    <source>
        <dbReference type="ARBA" id="ARBA00022679"/>
    </source>
</evidence>
<feature type="domain" description="UDP-3-O-[3-hydroxymyristoyl] glucosamine N-acyltransferase non-repeat region" evidence="8">
    <location>
        <begin position="47"/>
        <end position="109"/>
    </location>
</feature>
<dbReference type="Gene3D" id="3.40.1390.10">
    <property type="entry name" value="MurE/MurF, N-terminal domain"/>
    <property type="match status" value="1"/>
</dbReference>
<feature type="non-terminal residue" evidence="9">
    <location>
        <position position="229"/>
    </location>
</feature>
<protein>
    <recommendedName>
        <fullName evidence="8">UDP-3-O-[3-hydroxymyristoyl] glucosamine N-acyltransferase non-repeat region domain-containing protein</fullName>
    </recommendedName>
</protein>
<dbReference type="InterPro" id="IPR001451">
    <property type="entry name" value="Hexapep"/>
</dbReference>
<dbReference type="InterPro" id="IPR020573">
    <property type="entry name" value="UDP_GlcNAc_AcTrfase_non-rep"/>
</dbReference>
<keyword evidence="6" id="KW-0012">Acyltransferase</keyword>
<organism evidence="9 10">
    <name type="scientific">Candidatus Tanganyikabacteria bacterium</name>
    <dbReference type="NCBI Taxonomy" id="2961651"/>
    <lineage>
        <taxon>Bacteria</taxon>
        <taxon>Bacillati</taxon>
        <taxon>Candidatus Sericytochromatia</taxon>
        <taxon>Candidatus Tanganyikabacteria</taxon>
    </lineage>
</organism>
<dbReference type="InterPro" id="IPR007691">
    <property type="entry name" value="LpxD"/>
</dbReference>
<reference evidence="9 10" key="1">
    <citation type="submission" date="2019-03" db="EMBL/GenBank/DDBJ databases">
        <title>Lake Tanganyika Metagenome-Assembled Genomes (MAGs).</title>
        <authorList>
            <person name="Tran P."/>
        </authorList>
    </citation>
    <scope>NUCLEOTIDE SEQUENCE [LARGE SCALE GENOMIC DNA]</scope>
    <source>
        <strain evidence="9">K_DeepCast_65m_m2_236</strain>
    </source>
</reference>
<evidence type="ECO:0000256" key="1">
    <source>
        <dbReference type="ARBA" id="ARBA00022516"/>
    </source>
</evidence>
<dbReference type="SUPFAM" id="SSF51161">
    <property type="entry name" value="Trimeric LpxA-like enzymes"/>
    <property type="match status" value="1"/>
</dbReference>
<feature type="region of interest" description="Disordered" evidence="7">
    <location>
        <begin position="1"/>
        <end position="21"/>
    </location>
</feature>
<dbReference type="Pfam" id="PF00132">
    <property type="entry name" value="Hexapep"/>
    <property type="match status" value="1"/>
</dbReference>
<keyword evidence="5" id="KW-0443">Lipid metabolism</keyword>
<evidence type="ECO:0000256" key="6">
    <source>
        <dbReference type="ARBA" id="ARBA00023315"/>
    </source>
</evidence>
<sequence length="229" mass="23357">MTRAFTAAVGRGPEGPQPDERFRTARGRTLGELAAIAASEVVGDPALRVMGVADPASAGPGDMVFLVEPRYRDQVLVCKAGFVLASERLDGRPGLLAKHARVAMARVLAAFAPPGPETGIAPAATVDPTAALGPDISIGPGVSVGARAVIGPGTVLHPNVVIYPDVRIGRNCVIHAGVVVREGCVLGDRVVVQPGAVIGSDGFGFVPTAEGIVKIPQLGAVLIEDDVEV</sequence>
<dbReference type="GO" id="GO:0016410">
    <property type="term" value="F:N-acyltransferase activity"/>
    <property type="evidence" value="ECO:0007669"/>
    <property type="project" value="InterPro"/>
</dbReference>
<dbReference type="PANTHER" id="PTHR43378:SF2">
    <property type="entry name" value="UDP-3-O-ACYLGLUCOSAMINE N-ACYLTRANSFERASE 1, MITOCHONDRIAL-RELATED"/>
    <property type="match status" value="1"/>
</dbReference>
<keyword evidence="3" id="KW-0808">Transferase</keyword>
<proteinExistence type="predicted"/>
<dbReference type="AlphaFoldDB" id="A0A938BP95"/>
<evidence type="ECO:0000256" key="2">
    <source>
        <dbReference type="ARBA" id="ARBA00022556"/>
    </source>
</evidence>
<comment type="caution">
    <text evidence="9">The sequence shown here is derived from an EMBL/GenBank/DDBJ whole genome shotgun (WGS) entry which is preliminary data.</text>
</comment>
<keyword evidence="4" id="KW-0677">Repeat</keyword>
<accession>A0A938BP95</accession>
<keyword evidence="1" id="KW-0444">Lipid biosynthesis</keyword>